<sequence length="72" mass="8249">MDIKRLISMANQIGDFYESYPNQSHAQEDIAGHLNRFWALPMRKQIAEYVNVQGGEGLHQKVQTAIKAHLQI</sequence>
<dbReference type="Proteomes" id="UP000264313">
    <property type="component" value="Unassembled WGS sequence"/>
</dbReference>
<evidence type="ECO:0000313" key="2">
    <source>
        <dbReference type="Proteomes" id="UP000264313"/>
    </source>
</evidence>
<accession>A0A351RCM3</accession>
<dbReference type="EMBL" id="DNAA01000229">
    <property type="protein sequence ID" value="HBA09794.1"/>
    <property type="molecule type" value="Genomic_DNA"/>
</dbReference>
<dbReference type="InterPro" id="IPR021074">
    <property type="entry name" value="Formate_DH_dsu"/>
</dbReference>
<comment type="caution">
    <text evidence="1">The sequence shown here is derived from an EMBL/GenBank/DDBJ whole genome shotgun (WGS) entry which is preliminary data.</text>
</comment>
<protein>
    <submittedName>
        <fullName evidence="1">Formate dehydrogenase</fullName>
    </submittedName>
</protein>
<evidence type="ECO:0000313" key="1">
    <source>
        <dbReference type="EMBL" id="HBA09794.1"/>
    </source>
</evidence>
<name>A0A351RCM3_9PROT</name>
<organism evidence="1 2">
    <name type="scientific">Methylotenera mobilis</name>
    <dbReference type="NCBI Taxonomy" id="359408"/>
    <lineage>
        <taxon>Bacteria</taxon>
        <taxon>Pseudomonadati</taxon>
        <taxon>Pseudomonadota</taxon>
        <taxon>Betaproteobacteria</taxon>
        <taxon>Nitrosomonadales</taxon>
        <taxon>Methylophilaceae</taxon>
        <taxon>Methylotenera</taxon>
    </lineage>
</organism>
<reference evidence="1 2" key="1">
    <citation type="journal article" date="2018" name="Nat. Biotechnol.">
        <title>A standardized bacterial taxonomy based on genome phylogeny substantially revises the tree of life.</title>
        <authorList>
            <person name="Parks D.H."/>
            <person name="Chuvochina M."/>
            <person name="Waite D.W."/>
            <person name="Rinke C."/>
            <person name="Skarshewski A."/>
            <person name="Chaumeil P.A."/>
            <person name="Hugenholtz P."/>
        </authorList>
    </citation>
    <scope>NUCLEOTIDE SEQUENCE [LARGE SCALE GENOMIC DNA]</scope>
    <source>
        <strain evidence="1">UBA9958</strain>
    </source>
</reference>
<dbReference type="Pfam" id="PF11390">
    <property type="entry name" value="FdsD"/>
    <property type="match status" value="1"/>
</dbReference>
<proteinExistence type="predicted"/>
<gene>
    <name evidence="1" type="ORF">DCW48_09820</name>
</gene>
<dbReference type="AlphaFoldDB" id="A0A351RCM3"/>
<dbReference type="STRING" id="1132855.GCA_000384255_00609"/>